<name>C6XW97_PEDHD</name>
<evidence type="ECO:0000313" key="9">
    <source>
        <dbReference type="Proteomes" id="UP000000852"/>
    </source>
</evidence>
<keyword evidence="3" id="KW-1003">Cell membrane</keyword>
<feature type="transmembrane region" description="Helical" evidence="7">
    <location>
        <begin position="39"/>
        <end position="58"/>
    </location>
</feature>
<comment type="subcellular location">
    <subcellularLocation>
        <location evidence="1">Cell membrane</location>
        <topology evidence="1">Multi-pass membrane protein</topology>
    </subcellularLocation>
</comment>
<sequence>MSNQAVAINGAKWTTTATVINTLLSFCQLAIVARVLEPTIFGLVSICTLVLNFFHIFANLGFTNSIISKQENDKKILSTIFFASIALGFTMGALIYLSSGFVVDYYDEPKLSHVIKVSAITFPMIYTSQIYWNLLQKELKFKILAVIEVIGAVLNIVLTVTLAYSGFEERSIIYSQVIFTGVKTFLYILLGKNLFTPVWYFKLGEIKDHLRFGIYHMAEGVLGFVNGNLENIVIGKAVGIKELGLYTIAYQLAVFPITRLNPIIMQVSYPIMAKMKDIDGLKRAYLKIVDFISFCNYPLLSGLFITSSSVVVLIYGADYEGSVQLVKIIVFVSFLACVIAPASSVALSRNKPNLMFYVNLISLIVKIPTLYFFSQAFGLIGIAYGYVITSLLETIIVFYIVNHLVGSFLKKLVSNILMPISFCLIMVGLIFLYQRFIGNTGLIHLIAQVIIGGAVYIGLTLKYKLSLSEMLALKKSL</sequence>
<evidence type="ECO:0000256" key="7">
    <source>
        <dbReference type="SAM" id="Phobius"/>
    </source>
</evidence>
<dbReference type="HOGENOM" id="CLU_026911_6_1_10"/>
<comment type="similarity">
    <text evidence="2">Belongs to the polysaccharide synthase family.</text>
</comment>
<evidence type="ECO:0000256" key="1">
    <source>
        <dbReference type="ARBA" id="ARBA00004651"/>
    </source>
</evidence>
<dbReference type="KEGG" id="phe:Phep_1968"/>
<feature type="transmembrane region" description="Helical" evidence="7">
    <location>
        <begin position="291"/>
        <end position="316"/>
    </location>
</feature>
<dbReference type="Proteomes" id="UP000000852">
    <property type="component" value="Chromosome"/>
</dbReference>
<dbReference type="InterPro" id="IPR050833">
    <property type="entry name" value="Poly_Biosynth_Transport"/>
</dbReference>
<organism evidence="8 9">
    <name type="scientific">Pedobacter heparinus (strain ATCC 13125 / DSM 2366 / CIP 104194 / JCM 7457 / NBRC 12017 / NCIMB 9290 / NRRL B-14731 / HIM 762-3)</name>
    <dbReference type="NCBI Taxonomy" id="485917"/>
    <lineage>
        <taxon>Bacteria</taxon>
        <taxon>Pseudomonadati</taxon>
        <taxon>Bacteroidota</taxon>
        <taxon>Sphingobacteriia</taxon>
        <taxon>Sphingobacteriales</taxon>
        <taxon>Sphingobacteriaceae</taxon>
        <taxon>Pedobacter</taxon>
    </lineage>
</organism>
<evidence type="ECO:0000256" key="6">
    <source>
        <dbReference type="ARBA" id="ARBA00023136"/>
    </source>
</evidence>
<evidence type="ECO:0000256" key="2">
    <source>
        <dbReference type="ARBA" id="ARBA00007430"/>
    </source>
</evidence>
<dbReference type="NCBIfam" id="NF007773">
    <property type="entry name" value="PRK10459.1"/>
    <property type="match status" value="1"/>
</dbReference>
<evidence type="ECO:0000256" key="3">
    <source>
        <dbReference type="ARBA" id="ARBA00022475"/>
    </source>
</evidence>
<feature type="transmembrane region" description="Helical" evidence="7">
    <location>
        <begin position="413"/>
        <end position="436"/>
    </location>
</feature>
<keyword evidence="5 7" id="KW-1133">Transmembrane helix</keyword>
<keyword evidence="9" id="KW-1185">Reference proteome</keyword>
<protein>
    <submittedName>
        <fullName evidence="8">Polysaccharide biosynthesis protein</fullName>
    </submittedName>
</protein>
<dbReference type="EMBL" id="CP001681">
    <property type="protein sequence ID" value="ACU04176.1"/>
    <property type="molecule type" value="Genomic_DNA"/>
</dbReference>
<accession>C6XW97</accession>
<dbReference type="RefSeq" id="WP_015807790.1">
    <property type="nucleotide sequence ID" value="NC_013061.1"/>
</dbReference>
<dbReference type="PANTHER" id="PTHR30250">
    <property type="entry name" value="PST FAMILY PREDICTED COLANIC ACID TRANSPORTER"/>
    <property type="match status" value="1"/>
</dbReference>
<feature type="transmembrane region" description="Helical" evidence="7">
    <location>
        <begin position="144"/>
        <end position="167"/>
    </location>
</feature>
<feature type="transmembrane region" description="Helical" evidence="7">
    <location>
        <begin position="114"/>
        <end position="132"/>
    </location>
</feature>
<evidence type="ECO:0000256" key="5">
    <source>
        <dbReference type="ARBA" id="ARBA00022989"/>
    </source>
</evidence>
<keyword evidence="6 7" id="KW-0472">Membrane</keyword>
<feature type="transmembrane region" description="Helical" evidence="7">
    <location>
        <begin position="442"/>
        <end position="461"/>
    </location>
</feature>
<feature type="transmembrane region" description="Helical" evidence="7">
    <location>
        <begin position="379"/>
        <end position="401"/>
    </location>
</feature>
<dbReference type="AlphaFoldDB" id="C6XW97"/>
<proteinExistence type="inferred from homology"/>
<dbReference type="Pfam" id="PF13440">
    <property type="entry name" value="Polysacc_synt_3"/>
    <property type="match status" value="1"/>
</dbReference>
<keyword evidence="4 7" id="KW-0812">Transmembrane</keyword>
<feature type="transmembrane region" description="Helical" evidence="7">
    <location>
        <begin position="173"/>
        <end position="190"/>
    </location>
</feature>
<feature type="transmembrane region" description="Helical" evidence="7">
    <location>
        <begin position="79"/>
        <end position="102"/>
    </location>
</feature>
<dbReference type="GO" id="GO:0005886">
    <property type="term" value="C:plasma membrane"/>
    <property type="evidence" value="ECO:0007669"/>
    <property type="project" value="UniProtKB-SubCell"/>
</dbReference>
<feature type="transmembrane region" description="Helical" evidence="7">
    <location>
        <begin position="328"/>
        <end position="347"/>
    </location>
</feature>
<feature type="transmembrane region" description="Helical" evidence="7">
    <location>
        <begin position="354"/>
        <end position="373"/>
    </location>
</feature>
<evidence type="ECO:0000256" key="4">
    <source>
        <dbReference type="ARBA" id="ARBA00022692"/>
    </source>
</evidence>
<reference evidence="8 9" key="1">
    <citation type="journal article" date="2009" name="Stand. Genomic Sci.">
        <title>Complete genome sequence of Pedobacter heparinus type strain (HIM 762-3).</title>
        <authorList>
            <person name="Han C."/>
            <person name="Spring S."/>
            <person name="Lapidus A."/>
            <person name="Del Rio T.G."/>
            <person name="Tice H."/>
            <person name="Copeland A."/>
            <person name="Cheng J.F."/>
            <person name="Lucas S."/>
            <person name="Chen F."/>
            <person name="Nolan M."/>
            <person name="Bruce D."/>
            <person name="Goodwin L."/>
            <person name="Pitluck S."/>
            <person name="Ivanova N."/>
            <person name="Mavromatis K."/>
            <person name="Mikhailova N."/>
            <person name="Pati A."/>
            <person name="Chen A."/>
            <person name="Palaniappan K."/>
            <person name="Land M."/>
            <person name="Hauser L."/>
            <person name="Chang Y.J."/>
            <person name="Jeffries C.C."/>
            <person name="Saunders E."/>
            <person name="Chertkov O."/>
            <person name="Brettin T."/>
            <person name="Goker M."/>
            <person name="Rohde M."/>
            <person name="Bristow J."/>
            <person name="Eisen J.A."/>
            <person name="Markowitz V."/>
            <person name="Hugenholtz P."/>
            <person name="Kyrpides N.C."/>
            <person name="Klenk H.P."/>
            <person name="Detter J.C."/>
        </authorList>
    </citation>
    <scope>NUCLEOTIDE SEQUENCE [LARGE SCALE GENOMIC DNA]</scope>
    <source>
        <strain evidence="9">ATCC 13125 / DSM 2366 / CIP 104194 / JCM 7457 / NBRC 12017 / NCIMB 9290 / NRRL B-14731 / HIM 762-3</strain>
    </source>
</reference>
<evidence type="ECO:0000313" key="8">
    <source>
        <dbReference type="EMBL" id="ACU04176.1"/>
    </source>
</evidence>
<feature type="transmembrane region" description="Helical" evidence="7">
    <location>
        <begin position="12"/>
        <end position="33"/>
    </location>
</feature>
<dbReference type="PANTHER" id="PTHR30250:SF10">
    <property type="entry name" value="LIPOPOLYSACCHARIDE BIOSYNTHESIS PROTEIN WZXC"/>
    <property type="match status" value="1"/>
</dbReference>
<gene>
    <name evidence="8" type="ordered locus">Phep_1968</name>
</gene>
<dbReference type="eggNOG" id="COG2244">
    <property type="taxonomic scope" value="Bacteria"/>
</dbReference>
<dbReference type="STRING" id="485917.Phep_1968"/>
<dbReference type="OrthoDB" id="9770347at2"/>
<dbReference type="CDD" id="cd13127">
    <property type="entry name" value="MATE_tuaB_like"/>
    <property type="match status" value="1"/>
</dbReference>